<evidence type="ECO:0000313" key="3">
    <source>
        <dbReference type="Proteomes" id="UP000199695"/>
    </source>
</evidence>
<reference evidence="2 3" key="1">
    <citation type="submission" date="2016-10" db="EMBL/GenBank/DDBJ databases">
        <authorList>
            <person name="de Groot N.N."/>
        </authorList>
    </citation>
    <scope>NUCLEOTIDE SEQUENCE [LARGE SCALE GENOMIC DNA]</scope>
    <source>
        <strain evidence="2 3">DSM 46701</strain>
    </source>
</reference>
<dbReference type="PROSITE" id="PS51257">
    <property type="entry name" value="PROKAR_LIPOPROTEIN"/>
    <property type="match status" value="1"/>
</dbReference>
<keyword evidence="2" id="KW-0645">Protease</keyword>
<name>A0A1H8F5M3_9BACL</name>
<dbReference type="Proteomes" id="UP000199695">
    <property type="component" value="Unassembled WGS sequence"/>
</dbReference>
<sequence length="344" mass="38754">MVEHATKQMAKRVTAAILGIVVLLSGCSGSLLASKQVKQQKQPSQKELQRKVPLEEEVILAPGDTYPLPISSFAPDEKKVKPDQAQMTIHISDPRIVSMDQNGRLQVSKNAKTGDTAVITSRYRGMKAMLKLKVIVPLEDTVVHQRNGQAVVTNATDTTVVVNKNRNLPAHYVPRDLVQPNVPFSFQGKDEKKYLRKAAADALEQMFQAAKRENIQLYAVSGYRSYARQKMLYNHNSKVKGTEHTSHYNARPGQSEHQTGLAIDISSKSVRFSLIPTFGQTKEGKWLQQHAAEFGFILRYPQGKEKITGYAYEPWHFRYVGKEMAREITEKGITLEEYFAAVRR</sequence>
<dbReference type="InterPro" id="IPR058193">
    <property type="entry name" value="VanY/YodJ_core_dom"/>
</dbReference>
<accession>A0A1H8F5M3</accession>
<dbReference type="CDD" id="cd14852">
    <property type="entry name" value="LD-carboxypeptidase"/>
    <property type="match status" value="1"/>
</dbReference>
<dbReference type="GO" id="GO:0006508">
    <property type="term" value="P:proteolysis"/>
    <property type="evidence" value="ECO:0007669"/>
    <property type="project" value="InterPro"/>
</dbReference>
<dbReference type="InterPro" id="IPR003709">
    <property type="entry name" value="VanY-like_core_dom"/>
</dbReference>
<protein>
    <submittedName>
        <fullName evidence="2">LD-carboxypeptidase LdcB, LAS superfamily</fullName>
    </submittedName>
</protein>
<dbReference type="SUPFAM" id="SSF55166">
    <property type="entry name" value="Hedgehog/DD-peptidase"/>
    <property type="match status" value="1"/>
</dbReference>
<dbReference type="AlphaFoldDB" id="A0A1H8F5M3"/>
<dbReference type="STRING" id="1173111.SAMN05444955_10820"/>
<proteinExistence type="predicted"/>
<dbReference type="Pfam" id="PF02557">
    <property type="entry name" value="VanY"/>
    <property type="match status" value="1"/>
</dbReference>
<dbReference type="EMBL" id="FOCQ01000008">
    <property type="protein sequence ID" value="SEN26896.1"/>
    <property type="molecule type" value="Genomic_DNA"/>
</dbReference>
<dbReference type="InterPro" id="IPR052179">
    <property type="entry name" value="DD-CPase-like"/>
</dbReference>
<feature type="domain" description="D-alanyl-D-alanine carboxypeptidase-like core" evidence="1">
    <location>
        <begin position="193"/>
        <end position="322"/>
    </location>
</feature>
<dbReference type="GO" id="GO:0004180">
    <property type="term" value="F:carboxypeptidase activity"/>
    <property type="evidence" value="ECO:0007669"/>
    <property type="project" value="UniProtKB-KW"/>
</dbReference>
<dbReference type="InterPro" id="IPR009045">
    <property type="entry name" value="Zn_M74/Hedgehog-like"/>
</dbReference>
<evidence type="ECO:0000259" key="1">
    <source>
        <dbReference type="Pfam" id="PF02557"/>
    </source>
</evidence>
<dbReference type="RefSeq" id="WP_244527532.1">
    <property type="nucleotide sequence ID" value="NZ_FOCQ01000008.1"/>
</dbReference>
<keyword evidence="2" id="KW-0121">Carboxypeptidase</keyword>
<dbReference type="PANTHER" id="PTHR34385">
    <property type="entry name" value="D-ALANYL-D-ALANINE CARBOXYPEPTIDASE"/>
    <property type="match status" value="1"/>
</dbReference>
<keyword evidence="3" id="KW-1185">Reference proteome</keyword>
<dbReference type="PANTHER" id="PTHR34385:SF1">
    <property type="entry name" value="PEPTIDOGLYCAN L-ALANYL-D-GLUTAMATE ENDOPEPTIDASE CWLK"/>
    <property type="match status" value="1"/>
</dbReference>
<gene>
    <name evidence="2" type="ORF">SAMN05444955_10820</name>
</gene>
<organism evidence="2 3">
    <name type="scientific">Lihuaxuella thermophila</name>
    <dbReference type="NCBI Taxonomy" id="1173111"/>
    <lineage>
        <taxon>Bacteria</taxon>
        <taxon>Bacillati</taxon>
        <taxon>Bacillota</taxon>
        <taxon>Bacilli</taxon>
        <taxon>Bacillales</taxon>
        <taxon>Thermoactinomycetaceae</taxon>
        <taxon>Lihuaxuella</taxon>
    </lineage>
</organism>
<dbReference type="Gene3D" id="3.30.1380.10">
    <property type="match status" value="1"/>
</dbReference>
<keyword evidence="2" id="KW-0378">Hydrolase</keyword>
<evidence type="ECO:0000313" key="2">
    <source>
        <dbReference type="EMBL" id="SEN26896.1"/>
    </source>
</evidence>